<dbReference type="Proteomes" id="UP000001025">
    <property type="component" value="Chromosome"/>
</dbReference>
<accession>Q7UPC6</accession>
<dbReference type="STRING" id="243090.RB7027"/>
<evidence type="ECO:0000313" key="2">
    <source>
        <dbReference type="EMBL" id="CAD75136.1"/>
    </source>
</evidence>
<dbReference type="HOGENOM" id="CLU_2755177_0_0_0"/>
<keyword evidence="3" id="KW-1185">Reference proteome</keyword>
<sequence length="70" mass="7651">MNEPIRINSHRPNNKPDGATLDVTSNENSSLVPSLKPPAFNGFLGQFKVRFSNGAVQRRLQCGPTINCPT</sequence>
<dbReference type="InParanoid" id="Q7UPC6"/>
<evidence type="ECO:0000256" key="1">
    <source>
        <dbReference type="SAM" id="MobiDB-lite"/>
    </source>
</evidence>
<dbReference type="EnsemblBacteria" id="CAD75136">
    <property type="protein sequence ID" value="CAD75136"/>
    <property type="gene ID" value="RB7027"/>
</dbReference>
<evidence type="ECO:0000313" key="3">
    <source>
        <dbReference type="Proteomes" id="UP000001025"/>
    </source>
</evidence>
<dbReference type="KEGG" id="rba:RB7027"/>
<dbReference type="AlphaFoldDB" id="Q7UPC6"/>
<organism evidence="2 3">
    <name type="scientific">Rhodopirellula baltica (strain DSM 10527 / NCIMB 13988 / SH1)</name>
    <dbReference type="NCBI Taxonomy" id="243090"/>
    <lineage>
        <taxon>Bacteria</taxon>
        <taxon>Pseudomonadati</taxon>
        <taxon>Planctomycetota</taxon>
        <taxon>Planctomycetia</taxon>
        <taxon>Pirellulales</taxon>
        <taxon>Pirellulaceae</taxon>
        <taxon>Rhodopirellula</taxon>
    </lineage>
</organism>
<dbReference type="EMBL" id="BX294145">
    <property type="protein sequence ID" value="CAD75136.1"/>
    <property type="molecule type" value="Genomic_DNA"/>
</dbReference>
<gene>
    <name evidence="2" type="ordered locus">RB7027</name>
</gene>
<feature type="region of interest" description="Disordered" evidence="1">
    <location>
        <begin position="1"/>
        <end position="30"/>
    </location>
</feature>
<name>Q7UPC6_RHOBA</name>
<protein>
    <submittedName>
        <fullName evidence="2">Uncharacterized protein</fullName>
    </submittedName>
</protein>
<reference evidence="2 3" key="1">
    <citation type="journal article" date="2003" name="Proc. Natl. Acad. Sci. U.S.A.">
        <title>Complete genome sequence of the marine planctomycete Pirellula sp. strain 1.</title>
        <authorList>
            <person name="Gloeckner F.O."/>
            <person name="Kube M."/>
            <person name="Bauer M."/>
            <person name="Teeling H."/>
            <person name="Lombardot T."/>
            <person name="Ludwig W."/>
            <person name="Gade D."/>
            <person name="Beck A."/>
            <person name="Borzym K."/>
            <person name="Heitmann K."/>
            <person name="Rabus R."/>
            <person name="Schlesner H."/>
            <person name="Amann R."/>
            <person name="Reinhardt R."/>
        </authorList>
    </citation>
    <scope>NUCLEOTIDE SEQUENCE [LARGE SCALE GENOMIC DNA]</scope>
    <source>
        <strain evidence="3">DSM 10527 / NCIMB 13988 / SH1</strain>
    </source>
</reference>
<proteinExistence type="predicted"/>